<dbReference type="OrthoDB" id="2205812at2759"/>
<evidence type="ECO:0000313" key="1">
    <source>
        <dbReference type="EMBL" id="EPT02325.1"/>
    </source>
</evidence>
<name>S8FVQ6_FOMSC</name>
<organism evidence="1 2">
    <name type="scientific">Fomitopsis schrenkii</name>
    <name type="common">Brown rot fungus</name>
    <dbReference type="NCBI Taxonomy" id="2126942"/>
    <lineage>
        <taxon>Eukaryota</taxon>
        <taxon>Fungi</taxon>
        <taxon>Dikarya</taxon>
        <taxon>Basidiomycota</taxon>
        <taxon>Agaricomycotina</taxon>
        <taxon>Agaricomycetes</taxon>
        <taxon>Polyporales</taxon>
        <taxon>Fomitopsis</taxon>
    </lineage>
</organism>
<sequence length="201" mass="22629">MLRESELKGFKIPGITKRILTSLFADDTSTFLSALDKWGDLWAILYRWCRASGAKFNDGKTEVIPVGRPAYREWVNETRRINPLADDDAIPNTVHIAKDGEATRILGAWIGNRTDQVAIWAPTIQKIKLFIKRWGRCHPSLTGKKHIVQMGPGGISQYMSRAQGMPPAVTKELKGIIRDFIWNEAKPTVSMETLTLPRDQG</sequence>
<feature type="non-terminal residue" evidence="1">
    <location>
        <position position="201"/>
    </location>
</feature>
<gene>
    <name evidence="1" type="ORF">FOMPIDRAFT_24666</name>
</gene>
<dbReference type="AlphaFoldDB" id="S8FVQ6"/>
<reference evidence="1 2" key="1">
    <citation type="journal article" date="2012" name="Science">
        <title>The Paleozoic origin of enzymatic lignin decomposition reconstructed from 31 fungal genomes.</title>
        <authorList>
            <person name="Floudas D."/>
            <person name="Binder M."/>
            <person name="Riley R."/>
            <person name="Barry K."/>
            <person name="Blanchette R.A."/>
            <person name="Henrissat B."/>
            <person name="Martinez A.T."/>
            <person name="Otillar R."/>
            <person name="Spatafora J.W."/>
            <person name="Yadav J.S."/>
            <person name="Aerts A."/>
            <person name="Benoit I."/>
            <person name="Boyd A."/>
            <person name="Carlson A."/>
            <person name="Copeland A."/>
            <person name="Coutinho P.M."/>
            <person name="de Vries R.P."/>
            <person name="Ferreira P."/>
            <person name="Findley K."/>
            <person name="Foster B."/>
            <person name="Gaskell J."/>
            <person name="Glotzer D."/>
            <person name="Gorecki P."/>
            <person name="Heitman J."/>
            <person name="Hesse C."/>
            <person name="Hori C."/>
            <person name="Igarashi K."/>
            <person name="Jurgens J.A."/>
            <person name="Kallen N."/>
            <person name="Kersten P."/>
            <person name="Kohler A."/>
            <person name="Kuees U."/>
            <person name="Kumar T.K.A."/>
            <person name="Kuo A."/>
            <person name="LaButti K."/>
            <person name="Larrondo L.F."/>
            <person name="Lindquist E."/>
            <person name="Ling A."/>
            <person name="Lombard V."/>
            <person name="Lucas S."/>
            <person name="Lundell T."/>
            <person name="Martin R."/>
            <person name="McLaughlin D.J."/>
            <person name="Morgenstern I."/>
            <person name="Morin E."/>
            <person name="Murat C."/>
            <person name="Nagy L.G."/>
            <person name="Nolan M."/>
            <person name="Ohm R.A."/>
            <person name="Patyshakuliyeva A."/>
            <person name="Rokas A."/>
            <person name="Ruiz-Duenas F.J."/>
            <person name="Sabat G."/>
            <person name="Salamov A."/>
            <person name="Samejima M."/>
            <person name="Schmutz J."/>
            <person name="Slot J.C."/>
            <person name="St John F."/>
            <person name="Stenlid J."/>
            <person name="Sun H."/>
            <person name="Sun S."/>
            <person name="Syed K."/>
            <person name="Tsang A."/>
            <person name="Wiebenga A."/>
            <person name="Young D."/>
            <person name="Pisabarro A."/>
            <person name="Eastwood D.C."/>
            <person name="Martin F."/>
            <person name="Cullen D."/>
            <person name="Grigoriev I.V."/>
            <person name="Hibbett D.S."/>
        </authorList>
    </citation>
    <scope>NUCLEOTIDE SEQUENCE</scope>
    <source>
        <strain evidence="2">FP-58527</strain>
    </source>
</reference>
<dbReference type="EMBL" id="KE504136">
    <property type="protein sequence ID" value="EPT02325.1"/>
    <property type="molecule type" value="Genomic_DNA"/>
</dbReference>
<proteinExistence type="predicted"/>
<protein>
    <recommendedName>
        <fullName evidence="3">Reverse transcriptase domain-containing protein</fullName>
    </recommendedName>
</protein>
<evidence type="ECO:0000313" key="2">
    <source>
        <dbReference type="Proteomes" id="UP000015241"/>
    </source>
</evidence>
<dbReference type="HOGENOM" id="CLU_077575_1_0_1"/>
<dbReference type="Proteomes" id="UP000015241">
    <property type="component" value="Unassembled WGS sequence"/>
</dbReference>
<accession>S8FVQ6</accession>
<dbReference type="InParanoid" id="S8FVQ6"/>
<dbReference type="eggNOG" id="ENOG502SCY7">
    <property type="taxonomic scope" value="Eukaryota"/>
</dbReference>
<evidence type="ECO:0008006" key="3">
    <source>
        <dbReference type="Google" id="ProtNLM"/>
    </source>
</evidence>
<keyword evidence="2" id="KW-1185">Reference proteome</keyword>